<reference evidence="1" key="1">
    <citation type="submission" date="2021-06" db="EMBL/GenBank/DDBJ databases">
        <authorList>
            <person name="Kallberg Y."/>
            <person name="Tangrot J."/>
            <person name="Rosling A."/>
        </authorList>
    </citation>
    <scope>NUCLEOTIDE SEQUENCE</scope>
    <source>
        <strain evidence="1">IN212</strain>
    </source>
</reference>
<comment type="caution">
    <text evidence="1">The sequence shown here is derived from an EMBL/GenBank/DDBJ whole genome shotgun (WGS) entry which is preliminary data.</text>
</comment>
<name>A0A9N9DQL6_9GLOM</name>
<gene>
    <name evidence="1" type="ORF">RFULGI_LOCUS8300</name>
</gene>
<dbReference type="InterPro" id="IPR012337">
    <property type="entry name" value="RNaseH-like_sf"/>
</dbReference>
<organism evidence="1 2">
    <name type="scientific">Racocetra fulgida</name>
    <dbReference type="NCBI Taxonomy" id="60492"/>
    <lineage>
        <taxon>Eukaryota</taxon>
        <taxon>Fungi</taxon>
        <taxon>Fungi incertae sedis</taxon>
        <taxon>Mucoromycota</taxon>
        <taxon>Glomeromycotina</taxon>
        <taxon>Glomeromycetes</taxon>
        <taxon>Diversisporales</taxon>
        <taxon>Gigasporaceae</taxon>
        <taxon>Racocetra</taxon>
    </lineage>
</organism>
<dbReference type="Proteomes" id="UP000789396">
    <property type="component" value="Unassembled WGS sequence"/>
</dbReference>
<accession>A0A9N9DQL6</accession>
<keyword evidence="2" id="KW-1185">Reference proteome</keyword>
<dbReference type="SUPFAM" id="SSF53098">
    <property type="entry name" value="Ribonuclease H-like"/>
    <property type="match status" value="1"/>
</dbReference>
<evidence type="ECO:0000313" key="1">
    <source>
        <dbReference type="EMBL" id="CAG8647224.1"/>
    </source>
</evidence>
<evidence type="ECO:0000313" key="2">
    <source>
        <dbReference type="Proteomes" id="UP000789396"/>
    </source>
</evidence>
<sequence>YNRFKKIMLTDNKWNLMSDLTNLFRPFNEYTEYFSSSEYVTISIMYPLITTLIAKFCPIIQDFYSTLNFNSNDIAFDDDLEYKDNKEETIIGPKKQQIKINRPMNTTDDFNNRELNGREIRNVLHATRLLAKNKDKSLTAEFIIDIIKIIQEFHSARNK</sequence>
<dbReference type="EMBL" id="CAJVPZ010013243">
    <property type="protein sequence ID" value="CAG8647224.1"/>
    <property type="molecule type" value="Genomic_DNA"/>
</dbReference>
<feature type="non-terminal residue" evidence="1">
    <location>
        <position position="159"/>
    </location>
</feature>
<protein>
    <submittedName>
        <fullName evidence="1">11247_t:CDS:1</fullName>
    </submittedName>
</protein>
<proteinExistence type="predicted"/>
<dbReference type="AlphaFoldDB" id="A0A9N9DQL6"/>